<evidence type="ECO:0000256" key="1">
    <source>
        <dbReference type="ARBA" id="ARBA00004370"/>
    </source>
</evidence>
<feature type="domain" description="POTRA" evidence="7">
    <location>
        <begin position="185"/>
        <end position="260"/>
    </location>
</feature>
<dbReference type="InterPro" id="IPR000184">
    <property type="entry name" value="Bac_surfAg_D15"/>
</dbReference>
<dbReference type="Gene3D" id="2.40.160.50">
    <property type="entry name" value="membrane protein fhac: a member of the omp85/tpsb transporter family"/>
    <property type="match status" value="1"/>
</dbReference>
<dbReference type="Proteomes" id="UP001154265">
    <property type="component" value="Unassembled WGS sequence"/>
</dbReference>
<gene>
    <name evidence="8" type="ORF">L3556_05880</name>
</gene>
<keyword evidence="2" id="KW-0812">Transmembrane</keyword>
<dbReference type="PANTHER" id="PTHR12815">
    <property type="entry name" value="SORTING AND ASSEMBLY MACHINERY SAMM50 PROTEIN FAMILY MEMBER"/>
    <property type="match status" value="1"/>
</dbReference>
<accession>A0ABT6EXG9</accession>
<protein>
    <submittedName>
        <fullName evidence="8">BamA/TamA family outer membrane protein</fullName>
    </submittedName>
</protein>
<dbReference type="InterPro" id="IPR010827">
    <property type="entry name" value="BamA/TamA_POTRA"/>
</dbReference>
<dbReference type="InterPro" id="IPR039910">
    <property type="entry name" value="D15-like"/>
</dbReference>
<reference evidence="8" key="2">
    <citation type="submission" date="2022-01" db="EMBL/GenBank/DDBJ databases">
        <authorList>
            <person name="Zivanovic Y."/>
            <person name="Moreira D."/>
            <person name="Lopez-Garcia P."/>
        </authorList>
    </citation>
    <scope>NUCLEOTIDE SEQUENCE</scope>
    <source>
        <strain evidence="8">G9</strain>
    </source>
</reference>
<dbReference type="PROSITE" id="PS51779">
    <property type="entry name" value="POTRA"/>
    <property type="match status" value="1"/>
</dbReference>
<dbReference type="RefSeq" id="WP_277866374.1">
    <property type="nucleotide sequence ID" value="NZ_JAKKUT010000002.1"/>
</dbReference>
<keyword evidence="3" id="KW-0732">Signal</keyword>
<evidence type="ECO:0000256" key="2">
    <source>
        <dbReference type="ARBA" id="ARBA00022692"/>
    </source>
</evidence>
<evidence type="ECO:0000256" key="5">
    <source>
        <dbReference type="ARBA" id="ARBA00023237"/>
    </source>
</evidence>
<dbReference type="PANTHER" id="PTHR12815:SF47">
    <property type="entry name" value="TRANSLOCATION AND ASSEMBLY MODULE SUBUNIT TAMA"/>
    <property type="match status" value="1"/>
</dbReference>
<keyword evidence="5" id="KW-0998">Cell outer membrane</keyword>
<dbReference type="Pfam" id="PF01103">
    <property type="entry name" value="Omp85"/>
    <property type="match status" value="1"/>
</dbReference>
<evidence type="ECO:0000313" key="9">
    <source>
        <dbReference type="Proteomes" id="UP001154265"/>
    </source>
</evidence>
<keyword evidence="9" id="KW-1185">Reference proteome</keyword>
<comment type="caution">
    <text evidence="8">The sequence shown here is derived from an EMBL/GenBank/DDBJ whole genome shotgun (WGS) entry which is preliminary data.</text>
</comment>
<dbReference type="InterPro" id="IPR013686">
    <property type="entry name" value="Polypept-transport_assoc_ShlB"/>
</dbReference>
<dbReference type="Pfam" id="PF07244">
    <property type="entry name" value="POTRA"/>
    <property type="match status" value="2"/>
</dbReference>
<feature type="region of interest" description="Disordered" evidence="6">
    <location>
        <begin position="70"/>
        <end position="108"/>
    </location>
</feature>
<name>A0ABT6EXG9_9SYNE</name>
<reference evidence="8" key="1">
    <citation type="journal article" date="2022" name="Genome Biol. Evol.">
        <title>A New Gene Family Diagnostic for Intracellular Biomineralization of Amorphous Ca Carbonates by Cyanobacteria.</title>
        <authorList>
            <person name="Benzerara K."/>
            <person name="Duprat E."/>
            <person name="Bitard-Feildel T."/>
            <person name="Caumes G."/>
            <person name="Cassier-Chauvat C."/>
            <person name="Chauvat F."/>
            <person name="Dezi M."/>
            <person name="Diop S.I."/>
            <person name="Gaschignard G."/>
            <person name="Gorgen S."/>
            <person name="Gugger M."/>
            <person name="Lopez-Garcia P."/>
            <person name="Millet M."/>
            <person name="Skouri-Panet F."/>
            <person name="Moreira D."/>
            <person name="Callebaut I."/>
        </authorList>
    </citation>
    <scope>NUCLEOTIDE SEQUENCE</scope>
    <source>
        <strain evidence="8">G9</strain>
    </source>
</reference>
<keyword evidence="4" id="KW-0472">Membrane</keyword>
<feature type="compositionally biased region" description="Pro residues" evidence="6">
    <location>
        <begin position="82"/>
        <end position="103"/>
    </location>
</feature>
<dbReference type="Gene3D" id="3.10.20.310">
    <property type="entry name" value="membrane protein fhac"/>
    <property type="match status" value="3"/>
</dbReference>
<organism evidence="8 9">
    <name type="scientific">Candidatus Synechococcus calcipolaris G9</name>
    <dbReference type="NCBI Taxonomy" id="1497997"/>
    <lineage>
        <taxon>Bacteria</taxon>
        <taxon>Bacillati</taxon>
        <taxon>Cyanobacteriota</taxon>
        <taxon>Cyanophyceae</taxon>
        <taxon>Synechococcales</taxon>
        <taxon>Synechococcaceae</taxon>
        <taxon>Synechococcus</taxon>
    </lineage>
</organism>
<sequence>MIESMMLQPTRPSGLARSWAAFSLSTLLAIALCTIVEPARGQTDIPADTPALPADPELTVPPTDDLAVPEVEPPGIETAPQGEPPNDVPAVPAPAPPGLPFGQPPQTDSEPQVLIAEVVVRGATPELEQLVYQVISTRPGSTATRSQLQQDTNAIYGTGFFADVRAEPSDTPLGVRVTFNVQPYPILRAVQVAGNQILTQEEVTEIFAPQVGRNINLKELQEGIEQINTFYKDRGYILGQVVGTPQIDSDGVITIQVAEGVVEQITFNFLDKEGEPGKQRTRDYIISREMDTQPGEVLNQETVQGDLRRLFDLGLFDDVQVALEPGQDPRKVNLILNITERNTGSISAGAGFSSGSGFFGTVAFQQNNLLGRNYKFNTEVQGGTRGELLFDISFTDPWIKGDPFRTSYTANLFNRITVPYVFSNGPIDVPLANGSLPRINRLGTAVVFTRPFTKEREQIRTSWIGSLGLQFQQVTSRDASFTIVPTDVLGNPLTFNSTGRDNLLTVQAAILRDLRNDPIRATSGSVIRLGTEQSIPAGNGNILMNRVRGSYSYFIPVGFLKIEGPQTLAFNLQAGSVFGDLPPYEAFTLGGSNSVRGWEEGSLGSGRSFIQGTVEYRFPVFNIIGGALFVDAASLLGTQSNVPGQPGIVRGKPGEGVGYGGGVRVNTPLGNVRIDFGWNNEGGTAFSFGIGERF</sequence>
<evidence type="ECO:0000259" key="7">
    <source>
        <dbReference type="PROSITE" id="PS51779"/>
    </source>
</evidence>
<evidence type="ECO:0000256" key="4">
    <source>
        <dbReference type="ARBA" id="ARBA00023136"/>
    </source>
</evidence>
<evidence type="ECO:0000256" key="3">
    <source>
        <dbReference type="ARBA" id="ARBA00022729"/>
    </source>
</evidence>
<proteinExistence type="predicted"/>
<dbReference type="Pfam" id="PF08479">
    <property type="entry name" value="POTRA_2"/>
    <property type="match status" value="1"/>
</dbReference>
<dbReference type="InterPro" id="IPR034746">
    <property type="entry name" value="POTRA"/>
</dbReference>
<dbReference type="EMBL" id="JAKKUT010000002">
    <property type="protein sequence ID" value="MDG2990463.1"/>
    <property type="molecule type" value="Genomic_DNA"/>
</dbReference>
<comment type="subcellular location">
    <subcellularLocation>
        <location evidence="1">Membrane</location>
    </subcellularLocation>
</comment>
<evidence type="ECO:0000256" key="6">
    <source>
        <dbReference type="SAM" id="MobiDB-lite"/>
    </source>
</evidence>
<evidence type="ECO:0000313" key="8">
    <source>
        <dbReference type="EMBL" id="MDG2990463.1"/>
    </source>
</evidence>